<dbReference type="EMBL" id="MK813941">
    <property type="protein sequence ID" value="QEG08847.1"/>
    <property type="molecule type" value="Genomic_DNA"/>
</dbReference>
<proteinExistence type="predicted"/>
<organism evidence="1 2">
    <name type="scientific">Aeromonas phage 4L372XY</name>
    <dbReference type="NCBI Taxonomy" id="2588520"/>
    <lineage>
        <taxon>Viruses</taxon>
        <taxon>Duplodnaviria</taxon>
        <taxon>Heunggongvirae</taxon>
        <taxon>Uroviricota</taxon>
        <taxon>Caudoviricetes</taxon>
        <taxon>Plateaulakevirus</taxon>
        <taxon>Plateaulakevirus pv4L372XY</taxon>
    </lineage>
</organism>
<evidence type="ECO:0000313" key="1">
    <source>
        <dbReference type="EMBL" id="QEG08847.1"/>
    </source>
</evidence>
<keyword evidence="2" id="KW-1185">Reference proteome</keyword>
<evidence type="ECO:0000313" key="2">
    <source>
        <dbReference type="Proteomes" id="UP000325103"/>
    </source>
</evidence>
<protein>
    <submittedName>
        <fullName evidence="1">Uncharacterized protein</fullName>
    </submittedName>
</protein>
<dbReference type="KEGG" id="vg:55617303"/>
<sequence length="61" mass="7508">MAKAKYESIEQAIQAWKDGELKLETLKKNYYHTQKLGQDRQWFYREAIFEIEKIRLKEQWG</sequence>
<dbReference type="Proteomes" id="UP000325103">
    <property type="component" value="Segment"/>
</dbReference>
<dbReference type="GeneID" id="55617303"/>
<gene>
    <name evidence="1" type="primary">4L372XY_132</name>
</gene>
<accession>A0A5B9N3V0</accession>
<name>A0A5B9N3V0_9CAUD</name>
<reference evidence="1 2" key="1">
    <citation type="submission" date="2019-04" db="EMBL/GenBank/DDBJ databases">
        <title>Nine Novel Phages from a Plateau Lake in Southwest China Provide Insights into Aeromonas Phage Diversity.</title>
        <authorList>
            <person name="Xiao W."/>
            <person name="Bai M."/>
            <person name="Wang Y."/>
            <person name="Cui X."/>
        </authorList>
    </citation>
    <scope>NUCLEOTIDE SEQUENCE [LARGE SCALE GENOMIC DNA]</scope>
</reference>
<dbReference type="RefSeq" id="YP_009846931.1">
    <property type="nucleotide sequence ID" value="NC_048772.1"/>
</dbReference>